<keyword evidence="2" id="KW-0812">Transmembrane</keyword>
<sequence length="140" mass="14711">MQHASQLGHPNPAGKAGQAMHDPYGGQRFPGQQPPYGGYTPHHQSPGPGASPYGAAGPDNQVNATPTLVLGILMSLCCNQICGIIAIVFAALAMGKPDQPTEQARFVRYANISMLIGIGMWVVILVVYLLLVFLTVGLSS</sequence>
<feature type="transmembrane region" description="Helical" evidence="2">
    <location>
        <begin position="114"/>
        <end position="138"/>
    </location>
</feature>
<dbReference type="Proteomes" id="UP001250214">
    <property type="component" value="Unassembled WGS sequence"/>
</dbReference>
<feature type="region of interest" description="Disordered" evidence="1">
    <location>
        <begin position="1"/>
        <end position="58"/>
    </location>
</feature>
<dbReference type="RefSeq" id="WP_310911739.1">
    <property type="nucleotide sequence ID" value="NZ_JAVLVT010000003.1"/>
</dbReference>
<proteinExistence type="predicted"/>
<reference evidence="4" key="1">
    <citation type="submission" date="2023-07" db="EMBL/GenBank/DDBJ databases">
        <title>Novel species in the genus Lipingzhangella isolated from Sambhar Salt Lake.</title>
        <authorList>
            <person name="Jiya N."/>
            <person name="Kajale S."/>
            <person name="Sharma A."/>
        </authorList>
    </citation>
    <scope>NUCLEOTIDE SEQUENCE [LARGE SCALE GENOMIC DNA]</scope>
    <source>
        <strain evidence="4">LS1_29</strain>
    </source>
</reference>
<evidence type="ECO:0000313" key="4">
    <source>
        <dbReference type="Proteomes" id="UP001250214"/>
    </source>
</evidence>
<keyword evidence="2" id="KW-0472">Membrane</keyword>
<name>A0ABU2H4I0_9ACTN</name>
<keyword evidence="2" id="KW-1133">Transmembrane helix</keyword>
<evidence type="ECO:0000256" key="1">
    <source>
        <dbReference type="SAM" id="MobiDB-lite"/>
    </source>
</evidence>
<gene>
    <name evidence="3" type="ORF">RIF23_07855</name>
</gene>
<comment type="caution">
    <text evidence="3">The sequence shown here is derived from an EMBL/GenBank/DDBJ whole genome shotgun (WGS) entry which is preliminary data.</text>
</comment>
<evidence type="ECO:0000256" key="2">
    <source>
        <dbReference type="SAM" id="Phobius"/>
    </source>
</evidence>
<evidence type="ECO:0008006" key="5">
    <source>
        <dbReference type="Google" id="ProtNLM"/>
    </source>
</evidence>
<evidence type="ECO:0000313" key="3">
    <source>
        <dbReference type="EMBL" id="MDS1270206.1"/>
    </source>
</evidence>
<feature type="transmembrane region" description="Helical" evidence="2">
    <location>
        <begin position="68"/>
        <end position="93"/>
    </location>
</feature>
<keyword evidence="4" id="KW-1185">Reference proteome</keyword>
<feature type="compositionally biased region" description="Low complexity" evidence="1">
    <location>
        <begin position="23"/>
        <end position="58"/>
    </location>
</feature>
<accession>A0ABU2H4I0</accession>
<protein>
    <recommendedName>
        <fullName evidence="5">Interferon-induced transmembrane protein</fullName>
    </recommendedName>
</protein>
<dbReference type="EMBL" id="JAVLVT010000003">
    <property type="protein sequence ID" value="MDS1270206.1"/>
    <property type="molecule type" value="Genomic_DNA"/>
</dbReference>
<organism evidence="3 4">
    <name type="scientific">Lipingzhangella rawalii</name>
    <dbReference type="NCBI Taxonomy" id="2055835"/>
    <lineage>
        <taxon>Bacteria</taxon>
        <taxon>Bacillati</taxon>
        <taxon>Actinomycetota</taxon>
        <taxon>Actinomycetes</taxon>
        <taxon>Streptosporangiales</taxon>
        <taxon>Nocardiopsidaceae</taxon>
        <taxon>Lipingzhangella</taxon>
    </lineage>
</organism>